<comment type="catalytic activity">
    <reaction evidence="8">
        <text>DNA(n) + a 2'-deoxyribonucleoside 5'-triphosphate = DNA(n+1) + diphosphate</text>
        <dbReference type="Rhea" id="RHEA:22508"/>
        <dbReference type="Rhea" id="RHEA-COMP:17339"/>
        <dbReference type="Rhea" id="RHEA-COMP:17340"/>
        <dbReference type="ChEBI" id="CHEBI:33019"/>
        <dbReference type="ChEBI" id="CHEBI:61560"/>
        <dbReference type="ChEBI" id="CHEBI:173112"/>
        <dbReference type="EC" id="2.7.7.7"/>
    </reaction>
</comment>
<accession>D2MMY2</accession>
<keyword evidence="6" id="KW-0067">ATP-binding</keyword>
<dbReference type="CDD" id="cd18137">
    <property type="entry name" value="HLD_clamp_pol_III_gamma_tau"/>
    <property type="match status" value="1"/>
</dbReference>
<dbReference type="Gene3D" id="1.20.272.10">
    <property type="match status" value="1"/>
</dbReference>
<evidence type="ECO:0000256" key="6">
    <source>
        <dbReference type="ARBA" id="ARBA00022840"/>
    </source>
</evidence>
<keyword evidence="4" id="KW-0547">Nucleotide-binding</keyword>
<dbReference type="Proteomes" id="UP000005017">
    <property type="component" value="Unassembled WGS sequence"/>
</dbReference>
<dbReference type="InterPro" id="IPR012763">
    <property type="entry name" value="DNA_pol_III_sug/sutau_N"/>
</dbReference>
<comment type="caution">
    <text evidence="10">The sequence shown here is derived from an EMBL/GenBank/DDBJ whole genome shotgun (WGS) entry which is preliminary data.</text>
</comment>
<evidence type="ECO:0000256" key="4">
    <source>
        <dbReference type="ARBA" id="ARBA00022741"/>
    </source>
</evidence>
<dbReference type="NCBIfam" id="TIGR02397">
    <property type="entry name" value="dnaX_nterm"/>
    <property type="match status" value="1"/>
</dbReference>
<evidence type="ECO:0000313" key="11">
    <source>
        <dbReference type="Proteomes" id="UP000005017"/>
    </source>
</evidence>
<dbReference type="GO" id="GO:0006261">
    <property type="term" value="P:DNA-templated DNA replication"/>
    <property type="evidence" value="ECO:0007669"/>
    <property type="project" value="TreeGrafter"/>
</dbReference>
<dbReference type="PANTHER" id="PTHR11669">
    <property type="entry name" value="REPLICATION FACTOR C / DNA POLYMERASE III GAMMA-TAU SUBUNIT"/>
    <property type="match status" value="1"/>
</dbReference>
<dbReference type="Gene3D" id="1.10.8.60">
    <property type="match status" value="1"/>
</dbReference>
<gene>
    <name evidence="10" type="primary">dnaX</name>
    <name evidence="10" type="ORF">HMPREF9013_1118</name>
</gene>
<dbReference type="GO" id="GO:0009360">
    <property type="term" value="C:DNA polymerase III complex"/>
    <property type="evidence" value="ECO:0007669"/>
    <property type="project" value="InterPro"/>
</dbReference>
<keyword evidence="7" id="KW-0239">DNA-directed DNA polymerase</keyword>
<keyword evidence="10" id="KW-0808">Transferase</keyword>
<dbReference type="SUPFAM" id="SSF52540">
    <property type="entry name" value="P-loop containing nucleoside triphosphate hydrolases"/>
    <property type="match status" value="1"/>
</dbReference>
<dbReference type="RefSeq" id="WP_006626753.1">
    <property type="nucleotide sequence ID" value="NZ_ADFR01000002.1"/>
</dbReference>
<dbReference type="NCBIfam" id="NF004046">
    <property type="entry name" value="PRK05563.1"/>
    <property type="match status" value="1"/>
</dbReference>
<dbReference type="eggNOG" id="COG2812">
    <property type="taxonomic scope" value="Bacteria"/>
</dbReference>
<protein>
    <recommendedName>
        <fullName evidence="2">DNA-directed DNA polymerase</fullName>
        <ecNumber evidence="2">2.7.7.7</ecNumber>
    </recommendedName>
</protein>
<dbReference type="Gene3D" id="3.40.50.300">
    <property type="entry name" value="P-loop containing nucleotide triphosphate hydrolases"/>
    <property type="match status" value="1"/>
</dbReference>
<organism evidence="10 11">
    <name type="scientific">Bulleidia extructa W1219</name>
    <dbReference type="NCBI Taxonomy" id="679192"/>
    <lineage>
        <taxon>Bacteria</taxon>
        <taxon>Bacillati</taxon>
        <taxon>Bacillota</taxon>
        <taxon>Erysipelotrichia</taxon>
        <taxon>Erysipelotrichales</taxon>
        <taxon>Erysipelotrichaceae</taxon>
        <taxon>Bulleidia</taxon>
    </lineage>
</organism>
<evidence type="ECO:0000259" key="9">
    <source>
        <dbReference type="SMART" id="SM00382"/>
    </source>
</evidence>
<dbReference type="InterPro" id="IPR050238">
    <property type="entry name" value="DNA_Rep/Repair_Clamp_Loader"/>
</dbReference>
<dbReference type="FunFam" id="3.40.50.300:FF:000014">
    <property type="entry name" value="DNA polymerase III subunit gamma/tau"/>
    <property type="match status" value="1"/>
</dbReference>
<dbReference type="Pfam" id="PF22608">
    <property type="entry name" value="DNAX_ATPase_lid"/>
    <property type="match status" value="1"/>
</dbReference>
<dbReference type="FunFam" id="1.10.8.60:FF:000013">
    <property type="entry name" value="DNA polymerase III subunit gamma/tau"/>
    <property type="match status" value="1"/>
</dbReference>
<name>D2MMY2_9FIRM</name>
<keyword evidence="3" id="KW-0479">Metal-binding</keyword>
<dbReference type="SMART" id="SM00382">
    <property type="entry name" value="AAA"/>
    <property type="match status" value="1"/>
</dbReference>
<reference evidence="11" key="1">
    <citation type="submission" date="2009-12" db="EMBL/GenBank/DDBJ databases">
        <title>Sequence of Clostridiales genomosp. BVAB3 str. UPII9-5.</title>
        <authorList>
            <person name="Madupu R."/>
            <person name="Durkin A.S."/>
            <person name="Torralba M."/>
            <person name="Methe B."/>
            <person name="Sutton G.G."/>
            <person name="Strausberg R.L."/>
            <person name="Nelson K.E."/>
        </authorList>
    </citation>
    <scope>NUCLEOTIDE SEQUENCE [LARGE SCALE GENOMIC DNA]</scope>
    <source>
        <strain evidence="11">W1219</strain>
    </source>
</reference>
<evidence type="ECO:0000256" key="8">
    <source>
        <dbReference type="ARBA" id="ARBA00049244"/>
    </source>
</evidence>
<dbReference type="InterPro" id="IPR008921">
    <property type="entry name" value="DNA_pol3_clamp-load_cplx_C"/>
</dbReference>
<dbReference type="GO" id="GO:0005524">
    <property type="term" value="F:ATP binding"/>
    <property type="evidence" value="ECO:0007669"/>
    <property type="project" value="UniProtKB-KW"/>
</dbReference>
<dbReference type="InterPro" id="IPR003593">
    <property type="entry name" value="AAA+_ATPase"/>
</dbReference>
<sequence>MEKQALYQKYRSKKFTEVIGQDYIVQAIQNTVNQNKVGHAYLFCGPRGTGKTTMARLLAKAINCEDSKEKPCNHCVSCELANKGIHPDIIEINAANETSVDHIRDLIDKAYLAPMQGIYKVYIMDEVHQLSSAASSALLKILEEPPENVIFILATTDPQKMLPTIISRCQRFDFHRVPSKQIQDHLLHVSNLEGIQLEEEAAKNLARLADGGMRDALSLLDQCSAYTSGDIKESDIRRIYGLTSVEEKMTLLNLIQTKNYFSIINHSKQYQEQGINLEKFLEEWIEVVKEIVLYVNTKSREILEILTDEEASQISLLFSKQNWMKILDLLIEFREKFKQNKNQTAYFEVLCIQLSQISPAKEEEKTELVESQEPDPVLLVEEKDQPVLTATTKEIRLTTEEVVGLLIQCNKQDKAKDSETLKTAKIRGTVEDDRITSALEQVQVMAVGEDCVLLVSEGEQLRTRMMESDFHKSIYQFMKSKLLLDKMPYIFTKQEFNEAIELFKKLRKNNQLPKPFEVCRYQENNNDKNQIEDRLNQLFGKENVTII</sequence>
<dbReference type="PRINTS" id="PR00300">
    <property type="entry name" value="CLPPROTEASEA"/>
</dbReference>
<evidence type="ECO:0000256" key="5">
    <source>
        <dbReference type="ARBA" id="ARBA00022833"/>
    </source>
</evidence>
<evidence type="ECO:0000256" key="2">
    <source>
        <dbReference type="ARBA" id="ARBA00012417"/>
    </source>
</evidence>
<dbReference type="EMBL" id="ADFR01000002">
    <property type="protein sequence ID" value="EFC06408.1"/>
    <property type="molecule type" value="Genomic_DNA"/>
</dbReference>
<dbReference type="GO" id="GO:0003887">
    <property type="term" value="F:DNA-directed DNA polymerase activity"/>
    <property type="evidence" value="ECO:0007669"/>
    <property type="project" value="UniProtKB-KW"/>
</dbReference>
<dbReference type="InterPro" id="IPR001270">
    <property type="entry name" value="ClpA/B"/>
</dbReference>
<keyword evidence="11" id="KW-1185">Reference proteome</keyword>
<dbReference type="AlphaFoldDB" id="D2MMY2"/>
<dbReference type="InterPro" id="IPR027417">
    <property type="entry name" value="P-loop_NTPase"/>
</dbReference>
<dbReference type="EC" id="2.7.7.7" evidence="2"/>
<dbReference type="GO" id="GO:0046872">
    <property type="term" value="F:metal ion binding"/>
    <property type="evidence" value="ECO:0007669"/>
    <property type="project" value="UniProtKB-KW"/>
</dbReference>
<evidence type="ECO:0000256" key="7">
    <source>
        <dbReference type="ARBA" id="ARBA00022932"/>
    </source>
</evidence>
<dbReference type="PANTHER" id="PTHR11669:SF0">
    <property type="entry name" value="PROTEIN STICHEL-LIKE 2"/>
    <property type="match status" value="1"/>
</dbReference>
<dbReference type="OrthoDB" id="9810148at2"/>
<dbReference type="GO" id="GO:0003677">
    <property type="term" value="F:DNA binding"/>
    <property type="evidence" value="ECO:0007669"/>
    <property type="project" value="InterPro"/>
</dbReference>
<keyword evidence="5" id="KW-0862">Zinc</keyword>
<evidence type="ECO:0000256" key="3">
    <source>
        <dbReference type="ARBA" id="ARBA00022723"/>
    </source>
</evidence>
<dbReference type="Pfam" id="PF13177">
    <property type="entry name" value="DNA_pol3_delta2"/>
    <property type="match status" value="1"/>
</dbReference>
<feature type="domain" description="AAA+ ATPase" evidence="9">
    <location>
        <begin position="37"/>
        <end position="178"/>
    </location>
</feature>
<dbReference type="STRING" id="679192.HMPREF9013_1118"/>
<evidence type="ECO:0000256" key="1">
    <source>
        <dbReference type="ARBA" id="ARBA00006360"/>
    </source>
</evidence>
<dbReference type="CDD" id="cd00009">
    <property type="entry name" value="AAA"/>
    <property type="match status" value="1"/>
</dbReference>
<dbReference type="InterPro" id="IPR045085">
    <property type="entry name" value="HLD_clamp_pol_III_gamma_tau"/>
</dbReference>
<dbReference type="SUPFAM" id="SSF48019">
    <property type="entry name" value="post-AAA+ oligomerization domain-like"/>
    <property type="match status" value="1"/>
</dbReference>
<evidence type="ECO:0000313" key="10">
    <source>
        <dbReference type="EMBL" id="EFC06408.1"/>
    </source>
</evidence>
<keyword evidence="10" id="KW-0548">Nucleotidyltransferase</keyword>
<proteinExistence type="inferred from homology"/>
<comment type="similarity">
    <text evidence="1">Belongs to the DnaX/STICHEL family.</text>
</comment>